<dbReference type="OrthoDB" id="9787927at2"/>
<dbReference type="InterPro" id="IPR051347">
    <property type="entry name" value="Circadian_clock_KaiC-rel"/>
</dbReference>
<evidence type="ECO:0000313" key="8">
    <source>
        <dbReference type="EMBL" id="PWG65896.1"/>
    </source>
</evidence>
<dbReference type="InterPro" id="IPR010624">
    <property type="entry name" value="KaiC_dom"/>
</dbReference>
<dbReference type="SUPFAM" id="SSF52540">
    <property type="entry name" value="P-loop containing nucleoside triphosphate hydrolases"/>
    <property type="match status" value="2"/>
</dbReference>
<keyword evidence="9" id="KW-1185">Reference proteome</keyword>
<dbReference type="Proteomes" id="UP000245474">
    <property type="component" value="Unassembled WGS sequence"/>
</dbReference>
<keyword evidence="5" id="KW-0418">Kinase</keyword>
<reference evidence="8 9" key="1">
    <citation type="submission" date="2018-05" db="EMBL/GenBank/DDBJ databases">
        <title>Spiribacter halobius sp. nov., a moderately halophilic bacterium isolated from marine solar saltern.</title>
        <authorList>
            <person name="Zheng W.-S."/>
            <person name="Lu D.-C."/>
            <person name="Du Z.-J."/>
        </authorList>
    </citation>
    <scope>NUCLEOTIDE SEQUENCE [LARGE SCALE GENOMIC DNA]</scope>
    <source>
        <strain evidence="8 9">E85</strain>
    </source>
</reference>
<organism evidence="8 9">
    <name type="scientific">Sediminicurvatus halobius</name>
    <dbReference type="NCBI Taxonomy" id="2182432"/>
    <lineage>
        <taxon>Bacteria</taxon>
        <taxon>Pseudomonadati</taxon>
        <taxon>Pseudomonadota</taxon>
        <taxon>Gammaproteobacteria</taxon>
        <taxon>Chromatiales</taxon>
        <taxon>Ectothiorhodospiraceae</taxon>
        <taxon>Sediminicurvatus</taxon>
    </lineage>
</organism>
<feature type="domain" description="KaiC" evidence="7">
    <location>
        <begin position="239"/>
        <end position="472"/>
    </location>
</feature>
<evidence type="ECO:0000259" key="7">
    <source>
        <dbReference type="PROSITE" id="PS51146"/>
    </source>
</evidence>
<evidence type="ECO:0000256" key="5">
    <source>
        <dbReference type="ARBA" id="ARBA00022777"/>
    </source>
</evidence>
<dbReference type="SMART" id="SM00382">
    <property type="entry name" value="AAA"/>
    <property type="match status" value="2"/>
</dbReference>
<feature type="domain" description="KaiC" evidence="7">
    <location>
        <begin position="7"/>
        <end position="237"/>
    </location>
</feature>
<dbReference type="Pfam" id="PF06745">
    <property type="entry name" value="ATPase"/>
    <property type="match status" value="2"/>
</dbReference>
<dbReference type="InterPro" id="IPR014774">
    <property type="entry name" value="KaiC-like_dom"/>
</dbReference>
<keyword evidence="3" id="KW-0808">Transferase</keyword>
<evidence type="ECO:0000256" key="6">
    <source>
        <dbReference type="ARBA" id="ARBA00022801"/>
    </source>
</evidence>
<dbReference type="PANTHER" id="PTHR42926">
    <property type="match status" value="1"/>
</dbReference>
<dbReference type="PRINTS" id="PR01874">
    <property type="entry name" value="DNAREPAIRADA"/>
</dbReference>
<accession>A0A2U2N9L4</accession>
<dbReference type="InterPro" id="IPR003593">
    <property type="entry name" value="AAA+_ATPase"/>
</dbReference>
<evidence type="ECO:0000313" key="9">
    <source>
        <dbReference type="Proteomes" id="UP000245474"/>
    </source>
</evidence>
<evidence type="ECO:0000256" key="4">
    <source>
        <dbReference type="ARBA" id="ARBA00022737"/>
    </source>
</evidence>
<evidence type="ECO:0000256" key="1">
    <source>
        <dbReference type="ARBA" id="ARBA00012513"/>
    </source>
</evidence>
<comment type="caution">
    <text evidence="8">The sequence shown here is derived from an EMBL/GenBank/DDBJ whole genome shotgun (WGS) entry which is preliminary data.</text>
</comment>
<dbReference type="PROSITE" id="PS51146">
    <property type="entry name" value="KAIC"/>
    <property type="match status" value="2"/>
</dbReference>
<evidence type="ECO:0000256" key="3">
    <source>
        <dbReference type="ARBA" id="ARBA00022679"/>
    </source>
</evidence>
<keyword evidence="2" id="KW-0597">Phosphoprotein</keyword>
<keyword evidence="6" id="KW-0378">Hydrolase</keyword>
<dbReference type="RefSeq" id="WP_109675372.1">
    <property type="nucleotide sequence ID" value="NZ_CP086615.1"/>
</dbReference>
<dbReference type="PIRSF" id="PIRSF039117">
    <property type="entry name" value="KaiC"/>
    <property type="match status" value="1"/>
</dbReference>
<gene>
    <name evidence="8" type="ORF">DEM34_00995</name>
</gene>
<keyword evidence="4" id="KW-0677">Repeat</keyword>
<protein>
    <recommendedName>
        <fullName evidence="1">non-specific serine/threonine protein kinase</fullName>
        <ecNumber evidence="1">2.7.11.1</ecNumber>
    </recommendedName>
</protein>
<sequence length="485" mass="52370">MSEGQQERLGTGVPGLDSILGAGLLPGRSYLVSGQPGTGKTTLGLHFLAAGEPSEGVLVSLGEAERHIRDDAASIGLELDGIQVIDLSPGAQGEGAATYSLLEPWEAEQPDIRARIEAAFPAGPPRRVFIDALSQFQLLAPDAYQFRKQVMNLLDYLTGAGATVVFTAEQGSPAEQDLRYLGDGILQLDWRESGRALSVVKFRGSRFAEGRHTLRLGGQGMRVYERLVPDEHCRQFSPEPVPSGIPALDRLIGGGLDRGTVSIISGPTGVGKTSLGAQFLHEAARRGERSAIFSFEESLATLRHRCEHVGIPLDEMVERDALTVVEVEPLALTPDEFAWRVRDEIEARGARMVMIDSLAGYRQSVRGEDVGQHAHALCRYMANMGVTVLLINEIGSITGGELRVTEHGISYLSDAVLLLRYIEIGGEIRKTIGMLKKRTGDFEKTLREFEVTAEGLVVGEPLHDLRGILRGIPEVVDRAGGATPG</sequence>
<name>A0A2U2N9L4_9GAMM</name>
<dbReference type="EC" id="2.7.11.1" evidence="1"/>
<dbReference type="Gene3D" id="3.40.50.300">
    <property type="entry name" value="P-loop containing nucleotide triphosphate hydrolases"/>
    <property type="match status" value="2"/>
</dbReference>
<dbReference type="InterPro" id="IPR027417">
    <property type="entry name" value="P-loop_NTPase"/>
</dbReference>
<dbReference type="GO" id="GO:0005524">
    <property type="term" value="F:ATP binding"/>
    <property type="evidence" value="ECO:0007669"/>
    <property type="project" value="InterPro"/>
</dbReference>
<evidence type="ECO:0000256" key="2">
    <source>
        <dbReference type="ARBA" id="ARBA00022553"/>
    </source>
</evidence>
<dbReference type="InterPro" id="IPR030665">
    <property type="entry name" value="KaiC"/>
</dbReference>
<proteinExistence type="predicted"/>
<dbReference type="EMBL" id="QFFI01000001">
    <property type="protein sequence ID" value="PWG65896.1"/>
    <property type="molecule type" value="Genomic_DNA"/>
</dbReference>
<dbReference type="GO" id="GO:0004674">
    <property type="term" value="F:protein serine/threonine kinase activity"/>
    <property type="evidence" value="ECO:0007669"/>
    <property type="project" value="UniProtKB-EC"/>
</dbReference>
<dbReference type="AlphaFoldDB" id="A0A2U2N9L4"/>
<dbReference type="GO" id="GO:0016787">
    <property type="term" value="F:hydrolase activity"/>
    <property type="evidence" value="ECO:0007669"/>
    <property type="project" value="UniProtKB-KW"/>
</dbReference>
<dbReference type="PANTHER" id="PTHR42926:SF1">
    <property type="entry name" value="CIRCADIAN CLOCK OSCILLATOR PROTEIN KAIC 1"/>
    <property type="match status" value="1"/>
</dbReference>